<feature type="region of interest" description="Disordered" evidence="1">
    <location>
        <begin position="73"/>
        <end position="93"/>
    </location>
</feature>
<protein>
    <submittedName>
        <fullName evidence="3">2131_t:CDS:1</fullName>
    </submittedName>
</protein>
<accession>A0A9N9DVU5</accession>
<proteinExistence type="predicted"/>
<reference evidence="3" key="1">
    <citation type="submission" date="2021-06" db="EMBL/GenBank/DDBJ databases">
        <authorList>
            <person name="Kallberg Y."/>
            <person name="Tangrot J."/>
            <person name="Rosling A."/>
        </authorList>
    </citation>
    <scope>NUCLEOTIDE SEQUENCE</scope>
    <source>
        <strain evidence="3">AZ414A</strain>
    </source>
</reference>
<evidence type="ECO:0000256" key="1">
    <source>
        <dbReference type="SAM" id="MobiDB-lite"/>
    </source>
</evidence>
<sequence length="114" mass="13110">TYYLVLQYAERGDLRTYLQNNFKSIDWKTKINMAKDITRGLRCIHKENKVHKDLNSKNILVHEGRLLITDLGLSRSSDSNSNSKSAGGGMVAYTDPEYLRNQLKNKRNKASDVY</sequence>
<dbReference type="OrthoDB" id="10261027at2759"/>
<dbReference type="InterPro" id="IPR051681">
    <property type="entry name" value="Ser/Thr_Kinases-Pseudokinases"/>
</dbReference>
<dbReference type="PANTHER" id="PTHR44329">
    <property type="entry name" value="SERINE/THREONINE-PROTEIN KINASE TNNI3K-RELATED"/>
    <property type="match status" value="1"/>
</dbReference>
<evidence type="ECO:0000313" key="4">
    <source>
        <dbReference type="Proteomes" id="UP000789706"/>
    </source>
</evidence>
<dbReference type="InterPro" id="IPR011009">
    <property type="entry name" value="Kinase-like_dom_sf"/>
</dbReference>
<dbReference type="Pfam" id="PF07714">
    <property type="entry name" value="PK_Tyr_Ser-Thr"/>
    <property type="match status" value="1"/>
</dbReference>
<dbReference type="EMBL" id="CAJVPK010007239">
    <property type="protein sequence ID" value="CAG8655279.1"/>
    <property type="molecule type" value="Genomic_DNA"/>
</dbReference>
<organism evidence="3 4">
    <name type="scientific">Diversispora eburnea</name>
    <dbReference type="NCBI Taxonomy" id="1213867"/>
    <lineage>
        <taxon>Eukaryota</taxon>
        <taxon>Fungi</taxon>
        <taxon>Fungi incertae sedis</taxon>
        <taxon>Mucoromycota</taxon>
        <taxon>Glomeromycotina</taxon>
        <taxon>Glomeromycetes</taxon>
        <taxon>Diversisporales</taxon>
        <taxon>Diversisporaceae</taxon>
        <taxon>Diversispora</taxon>
    </lineage>
</organism>
<dbReference type="SUPFAM" id="SSF56112">
    <property type="entry name" value="Protein kinase-like (PK-like)"/>
    <property type="match status" value="1"/>
</dbReference>
<evidence type="ECO:0000313" key="3">
    <source>
        <dbReference type="EMBL" id="CAG8655279.1"/>
    </source>
</evidence>
<dbReference type="InterPro" id="IPR000719">
    <property type="entry name" value="Prot_kinase_dom"/>
</dbReference>
<feature type="domain" description="Protein kinase" evidence="2">
    <location>
        <begin position="1"/>
        <end position="114"/>
    </location>
</feature>
<evidence type="ECO:0000259" key="2">
    <source>
        <dbReference type="PROSITE" id="PS50011"/>
    </source>
</evidence>
<comment type="caution">
    <text evidence="3">The sequence shown here is derived from an EMBL/GenBank/DDBJ whole genome shotgun (WGS) entry which is preliminary data.</text>
</comment>
<keyword evidence="4" id="KW-1185">Reference proteome</keyword>
<dbReference type="Proteomes" id="UP000789706">
    <property type="component" value="Unassembled WGS sequence"/>
</dbReference>
<name>A0A9N9DVU5_9GLOM</name>
<gene>
    <name evidence="3" type="ORF">DEBURN_LOCUS11579</name>
</gene>
<dbReference type="GO" id="GO:0004674">
    <property type="term" value="F:protein serine/threonine kinase activity"/>
    <property type="evidence" value="ECO:0007669"/>
    <property type="project" value="TreeGrafter"/>
</dbReference>
<feature type="compositionally biased region" description="Low complexity" evidence="1">
    <location>
        <begin position="73"/>
        <end position="85"/>
    </location>
</feature>
<feature type="non-terminal residue" evidence="3">
    <location>
        <position position="114"/>
    </location>
</feature>
<dbReference type="PROSITE" id="PS50011">
    <property type="entry name" value="PROTEIN_KINASE_DOM"/>
    <property type="match status" value="1"/>
</dbReference>
<dbReference type="AlphaFoldDB" id="A0A9N9DVU5"/>
<dbReference type="Gene3D" id="1.10.510.10">
    <property type="entry name" value="Transferase(Phosphotransferase) domain 1"/>
    <property type="match status" value="1"/>
</dbReference>
<feature type="non-terminal residue" evidence="3">
    <location>
        <position position="1"/>
    </location>
</feature>
<dbReference type="PANTHER" id="PTHR44329:SF6">
    <property type="entry name" value="RECEPTOR-INTERACTING SERINE_THREONINE-PROTEIN KINASE 1"/>
    <property type="match status" value="1"/>
</dbReference>
<dbReference type="GO" id="GO:0005524">
    <property type="term" value="F:ATP binding"/>
    <property type="evidence" value="ECO:0007669"/>
    <property type="project" value="InterPro"/>
</dbReference>
<dbReference type="InterPro" id="IPR001245">
    <property type="entry name" value="Ser-Thr/Tyr_kinase_cat_dom"/>
</dbReference>